<feature type="transmembrane region" description="Helical" evidence="1">
    <location>
        <begin position="475"/>
        <end position="495"/>
    </location>
</feature>
<dbReference type="AlphaFoldDB" id="A0A858RAY7"/>
<dbReference type="KEGG" id="acru:HHL28_17075"/>
<protein>
    <submittedName>
        <fullName evidence="2">Uncharacterized protein</fullName>
    </submittedName>
</protein>
<gene>
    <name evidence="2" type="ORF">HHL28_17075</name>
</gene>
<dbReference type="EMBL" id="CP051775">
    <property type="protein sequence ID" value="QJE74548.1"/>
    <property type="molecule type" value="Genomic_DNA"/>
</dbReference>
<sequence>MKATFDNIAAAVNATGFRPWQVTGIYADVAPLGGPGHDPLTPGLETAARLGFPYLYHANSVVQAPVRSAMRTSIHLLVPPVPHTSTAKPVDGGTAANPLPWRNIVGRPWHGTILPGFWITCLPLLYWLMTGLTGRMLGARLERTILPRLQVDSPLKRRPAANPILYLRAADRVRAVFTWLARRRGGVVLWSTAFAKDPSALQSIPEPNRRFVVVADLDGFMATQPLRSGLLGYLETRASEGHGIVLFADNDPLAHPSFMDSLAKSQSSAPEPAAELAWQELQQELDRWVRLLSRCERFQFRETDVLRFRPNRNQRAELLFDIHNKIIEYKKNEKVQNLYIILNREYFWEELAPTIREAKSILDSIFSQNKQRNDGLARITEKQVIEFIAEWAEPFYRSLWSNCTREEKLVLYHLACRNLANPRNIQAVLRLERRGLVERRQDFRVTTESFARFILTAESQAVIQGWQREMGGSPWASVQIPFAIVLLAASVYVYSTTGDTLNAVLALASSAVGVVTTLVTLTSRLVSVPLVGAAAVTSVATLNSQGK</sequence>
<name>A0A858RAY7_9PROT</name>
<organism evidence="2 3">
    <name type="scientific">Aerophototrophica crusticola</name>
    <dbReference type="NCBI Taxonomy" id="1709002"/>
    <lineage>
        <taxon>Bacteria</taxon>
        <taxon>Pseudomonadati</taxon>
        <taxon>Pseudomonadota</taxon>
        <taxon>Alphaproteobacteria</taxon>
        <taxon>Rhodospirillales</taxon>
        <taxon>Rhodospirillaceae</taxon>
        <taxon>Aerophototrophica</taxon>
    </lineage>
</organism>
<proteinExistence type="predicted"/>
<evidence type="ECO:0000313" key="2">
    <source>
        <dbReference type="EMBL" id="QJE74548.1"/>
    </source>
</evidence>
<evidence type="ECO:0000256" key="1">
    <source>
        <dbReference type="SAM" id="Phobius"/>
    </source>
</evidence>
<accession>A0A858RAY7</accession>
<evidence type="ECO:0000313" key="3">
    <source>
        <dbReference type="Proteomes" id="UP000501891"/>
    </source>
</evidence>
<feature type="transmembrane region" description="Helical" evidence="1">
    <location>
        <begin position="501"/>
        <end position="521"/>
    </location>
</feature>
<keyword evidence="1" id="KW-0472">Membrane</keyword>
<keyword evidence="1" id="KW-0812">Transmembrane</keyword>
<feature type="transmembrane region" description="Helical" evidence="1">
    <location>
        <begin position="109"/>
        <end position="128"/>
    </location>
</feature>
<reference evidence="2" key="1">
    <citation type="submission" date="2020-04" db="EMBL/GenBank/DDBJ databases">
        <title>A desert anoxygenic phototrophic bacterium fixes CO2 using RubisCO under aerobic conditions.</title>
        <authorList>
            <person name="Tang K."/>
        </authorList>
    </citation>
    <scope>NUCLEOTIDE SEQUENCE [LARGE SCALE GENOMIC DNA]</scope>
    <source>
        <strain evidence="2">MIMtkB3</strain>
    </source>
</reference>
<dbReference type="Proteomes" id="UP000501891">
    <property type="component" value="Chromosome"/>
</dbReference>
<keyword evidence="1" id="KW-1133">Transmembrane helix</keyword>
<keyword evidence="3" id="KW-1185">Reference proteome</keyword>